<dbReference type="Gene3D" id="2.80.10.50">
    <property type="match status" value="3"/>
</dbReference>
<evidence type="ECO:0000256" key="1">
    <source>
        <dbReference type="SAM" id="SignalP"/>
    </source>
</evidence>
<dbReference type="InterPro" id="IPR000772">
    <property type="entry name" value="Ricin_B_lectin"/>
</dbReference>
<feature type="chain" id="PRO_5045203267" evidence="1">
    <location>
        <begin position="34"/>
        <end position="938"/>
    </location>
</feature>
<feature type="signal peptide" evidence="1">
    <location>
        <begin position="1"/>
        <end position="33"/>
    </location>
</feature>
<evidence type="ECO:0000313" key="3">
    <source>
        <dbReference type="EMBL" id="MBC6446029.1"/>
    </source>
</evidence>
<dbReference type="RefSeq" id="WP_187218075.1">
    <property type="nucleotide sequence ID" value="NZ_JABVED010000001.1"/>
</dbReference>
<dbReference type="CDD" id="cd00161">
    <property type="entry name" value="beta-trefoil_Ricin-like"/>
    <property type="match status" value="1"/>
</dbReference>
<keyword evidence="1" id="KW-0732">Signal</keyword>
<dbReference type="SUPFAM" id="SSF49785">
    <property type="entry name" value="Galactose-binding domain-like"/>
    <property type="match status" value="1"/>
</dbReference>
<dbReference type="SMART" id="SM00736">
    <property type="entry name" value="CADG"/>
    <property type="match status" value="1"/>
</dbReference>
<dbReference type="PROSITE" id="PS50231">
    <property type="entry name" value="RICIN_B_LECTIN"/>
    <property type="match status" value="2"/>
</dbReference>
<dbReference type="SUPFAM" id="SSF49313">
    <property type="entry name" value="Cadherin-like"/>
    <property type="match status" value="1"/>
</dbReference>
<dbReference type="InterPro" id="IPR035992">
    <property type="entry name" value="Ricin_B-like_lectins"/>
</dbReference>
<dbReference type="SMART" id="SM00458">
    <property type="entry name" value="RICIN"/>
    <property type="match status" value="2"/>
</dbReference>
<dbReference type="Pfam" id="PF00754">
    <property type="entry name" value="F5_F8_type_C"/>
    <property type="match status" value="1"/>
</dbReference>
<dbReference type="Gene3D" id="2.60.120.260">
    <property type="entry name" value="Galactose-binding domain-like"/>
    <property type="match status" value="1"/>
</dbReference>
<dbReference type="SUPFAM" id="SSF50370">
    <property type="entry name" value="Ricin B-like lectins"/>
    <property type="match status" value="2"/>
</dbReference>
<protein>
    <submittedName>
        <fullName evidence="3">Discoidin domain-containing protein</fullName>
    </submittedName>
</protein>
<dbReference type="PROSITE" id="PS50022">
    <property type="entry name" value="FA58C_3"/>
    <property type="match status" value="1"/>
</dbReference>
<gene>
    <name evidence="3" type="ORF">GPZ80_02430</name>
</gene>
<dbReference type="InterPro" id="IPR006644">
    <property type="entry name" value="Cadg"/>
</dbReference>
<dbReference type="InterPro" id="IPR015919">
    <property type="entry name" value="Cadherin-like_sf"/>
</dbReference>
<evidence type="ECO:0000313" key="4">
    <source>
        <dbReference type="Proteomes" id="UP000734823"/>
    </source>
</evidence>
<sequence length="938" mass="98005">MKQQRIRRLLTALAAALPLTTVLVAGAAAPATAAVPLGSAGTITIGGLCLDDDDFGTADGTIIKVFTCNGSSAQKWTWYDDGTLRIFGKCVDVTGAANATGALIVLYTCSALPHQKFAHLPDGTIYSAKSGKCLAVQGAIANGSRVGLAPCDPAQANQKFTAATAPAAKYALSAGSAVRYSRPDDTPAAVYLDKDGTFYYQQAHALYGADEHRKWSFFTGADFDSTTLAPITNSVNPNNSNDSNADTTWRCNNSPTGLESTYAPAGSSYSQRNYCDLAGVWVDPDTGDWYGLVHNEFTPQPFGDGMHYDSIDYGVSTDQGKTWTIRDHVITSPYSVKRNDTAAFPASTYYYGDGDQRLFVDYASGYFYVFYASRVLNKSGGGAVWLQHVARAPISQKMAPSSWSKWYNGAWQTPGVGGAESNIIPADGGGPGYTTPAEDYKPAATGSVASQVSSGVLPDNSQLAVMNIAWNAYLGLYIGTPQNNVAQATDTKTPLRFYATKDLATQKWFDLGLVVNQPNGAWYRWLLDSANLTSSTVLGKTFRSYCSFYCSTYSGEYATITIAPKSTADLPASPVHSGATYRVGAGNGQFLTQSGSGLATTTANPTAWTFTPTGDGFHSVANRSTGHALGVGGDNAGRAWGAGVSLGAVTCAPTVNQQWSIQATTTGSYRLVNRYSGLALSLSGTVVTAPQRNWVNAGTAGDTRSPSAQTLAFSVVDTAIGNTVTVACPGNQSSPAAAAISPVQIAAVDSDRTQSLTYSASGLPGGLSINTGTGEITGTPTGAGTSSVTVTATDGSGASGSTTFTWVVTPADLARDKPTTASSVEATTLAATQATDGNPSTRWASAYADPQWLRVDLGSTRTITGVGLAWEAAYAKAYQIQVSNDGTSWTTIYSTSTSTGGTQDLAGLTGSGRYVRMLGTTRATSFGYSLWSFNVYGS</sequence>
<proteinExistence type="predicted"/>
<accession>A0ABR7L0R7</accession>
<dbReference type="Proteomes" id="UP000734823">
    <property type="component" value="Unassembled WGS sequence"/>
</dbReference>
<dbReference type="Gene3D" id="2.60.40.10">
    <property type="entry name" value="Immunoglobulins"/>
    <property type="match status" value="1"/>
</dbReference>
<evidence type="ECO:0000259" key="2">
    <source>
        <dbReference type="PROSITE" id="PS50022"/>
    </source>
</evidence>
<dbReference type="EMBL" id="JABVED010000001">
    <property type="protein sequence ID" value="MBC6446029.1"/>
    <property type="molecule type" value="Genomic_DNA"/>
</dbReference>
<dbReference type="InterPro" id="IPR013783">
    <property type="entry name" value="Ig-like_fold"/>
</dbReference>
<dbReference type="Pfam" id="PF00652">
    <property type="entry name" value="Ricin_B_lectin"/>
    <property type="match status" value="1"/>
</dbReference>
<comment type="caution">
    <text evidence="3">The sequence shown here is derived from an EMBL/GenBank/DDBJ whole genome shotgun (WGS) entry which is preliminary data.</text>
</comment>
<keyword evidence="4" id="KW-1185">Reference proteome</keyword>
<dbReference type="Pfam" id="PF14200">
    <property type="entry name" value="RicinB_lectin_2"/>
    <property type="match status" value="1"/>
</dbReference>
<organism evidence="3 4">
    <name type="scientific">Actinokineospora xionganensis</name>
    <dbReference type="NCBI Taxonomy" id="2684470"/>
    <lineage>
        <taxon>Bacteria</taxon>
        <taxon>Bacillati</taxon>
        <taxon>Actinomycetota</taxon>
        <taxon>Actinomycetes</taxon>
        <taxon>Pseudonocardiales</taxon>
        <taxon>Pseudonocardiaceae</taxon>
        <taxon>Actinokineospora</taxon>
    </lineage>
</organism>
<dbReference type="InterPro" id="IPR008979">
    <property type="entry name" value="Galactose-bd-like_sf"/>
</dbReference>
<dbReference type="InterPro" id="IPR000421">
    <property type="entry name" value="FA58C"/>
</dbReference>
<feature type="domain" description="F5/8 type C" evidence="2">
    <location>
        <begin position="801"/>
        <end position="938"/>
    </location>
</feature>
<dbReference type="Pfam" id="PF05345">
    <property type="entry name" value="He_PIG"/>
    <property type="match status" value="1"/>
</dbReference>
<reference evidence="3 4" key="1">
    <citation type="submission" date="2020-06" db="EMBL/GenBank/DDBJ databases">
        <title>Actinokineospora xiongansis sp. nov., isolated from soil of Baiyangdian.</title>
        <authorList>
            <person name="Zhang X."/>
        </authorList>
    </citation>
    <scope>NUCLEOTIDE SEQUENCE [LARGE SCALE GENOMIC DNA]</scope>
    <source>
        <strain evidence="3 4">HBU206404</strain>
    </source>
</reference>
<name>A0ABR7L0R7_9PSEU</name>